<dbReference type="InterPro" id="IPR029045">
    <property type="entry name" value="ClpP/crotonase-like_dom_sf"/>
</dbReference>
<name>A0A1N7JV94_9RHOB</name>
<gene>
    <name evidence="1" type="ORF">SAMN05421795_101365</name>
</gene>
<keyword evidence="2" id="KW-1185">Reference proteome</keyword>
<dbReference type="AlphaFoldDB" id="A0A1N7JV94"/>
<evidence type="ECO:0000313" key="1">
    <source>
        <dbReference type="EMBL" id="SIS53253.1"/>
    </source>
</evidence>
<dbReference type="STRING" id="407234.SAMN05421795_101365"/>
<proteinExistence type="predicted"/>
<dbReference type="OrthoDB" id="9806592at2"/>
<dbReference type="SUPFAM" id="SSF52096">
    <property type="entry name" value="ClpP/crotonase"/>
    <property type="match status" value="1"/>
</dbReference>
<dbReference type="InterPro" id="IPR023562">
    <property type="entry name" value="ClpP/TepA"/>
</dbReference>
<accession>A0A1N7JV94</accession>
<keyword evidence="1" id="KW-0645">Protease</keyword>
<evidence type="ECO:0000313" key="2">
    <source>
        <dbReference type="Proteomes" id="UP000186098"/>
    </source>
</evidence>
<dbReference type="GO" id="GO:0006508">
    <property type="term" value="P:proteolysis"/>
    <property type="evidence" value="ECO:0007669"/>
    <property type="project" value="UniProtKB-KW"/>
</dbReference>
<sequence>MHDAAHLMIHAPASLSIGPAEAHRKAADTLEKVAATYARAYARATGHPVERMAEWMKAETWLTAEEAVALHFADEIAGGAVRACALPPGFDLNAFKHTPEAVRGRFTGATRAA</sequence>
<dbReference type="Pfam" id="PF00574">
    <property type="entry name" value="CLP_protease"/>
    <property type="match status" value="1"/>
</dbReference>
<organism evidence="1 2">
    <name type="scientific">Phaeovulum vinaykumarii</name>
    <dbReference type="NCBI Taxonomy" id="407234"/>
    <lineage>
        <taxon>Bacteria</taxon>
        <taxon>Pseudomonadati</taxon>
        <taxon>Pseudomonadota</taxon>
        <taxon>Alphaproteobacteria</taxon>
        <taxon>Rhodobacterales</taxon>
        <taxon>Paracoccaceae</taxon>
        <taxon>Phaeovulum</taxon>
    </lineage>
</organism>
<protein>
    <submittedName>
        <fullName evidence="1">Clp protease</fullName>
    </submittedName>
</protein>
<dbReference type="RefSeq" id="WP_143524389.1">
    <property type="nucleotide sequence ID" value="NZ_FTOM01000001.1"/>
</dbReference>
<dbReference type="EMBL" id="FTOM01000001">
    <property type="protein sequence ID" value="SIS53253.1"/>
    <property type="molecule type" value="Genomic_DNA"/>
</dbReference>
<dbReference type="Proteomes" id="UP000186098">
    <property type="component" value="Unassembled WGS sequence"/>
</dbReference>
<keyword evidence="1" id="KW-0378">Hydrolase</keyword>
<dbReference type="GO" id="GO:0008233">
    <property type="term" value="F:peptidase activity"/>
    <property type="evidence" value="ECO:0007669"/>
    <property type="project" value="UniProtKB-KW"/>
</dbReference>
<reference evidence="2" key="1">
    <citation type="submission" date="2017-01" db="EMBL/GenBank/DDBJ databases">
        <authorList>
            <person name="Varghese N."/>
            <person name="Submissions S."/>
        </authorList>
    </citation>
    <scope>NUCLEOTIDE SEQUENCE [LARGE SCALE GENOMIC DNA]</scope>
    <source>
        <strain evidence="2">DSM 18714</strain>
    </source>
</reference>
<dbReference type="Gene3D" id="3.90.226.10">
    <property type="entry name" value="2-enoyl-CoA Hydratase, Chain A, domain 1"/>
    <property type="match status" value="1"/>
</dbReference>